<keyword evidence="1" id="KW-0282">Flagellum</keyword>
<dbReference type="RefSeq" id="WP_119365592.1">
    <property type="nucleotide sequence ID" value="NZ_JBLZIA010000001.1"/>
</dbReference>
<dbReference type="InterPro" id="IPR035924">
    <property type="entry name" value="FlaG-like_sf"/>
</dbReference>
<protein>
    <submittedName>
        <fullName evidence="1">Flagellar biosynthesis protein FlaG</fullName>
    </submittedName>
</protein>
<accession>A0A399ITA3</accession>
<keyword evidence="1" id="KW-0966">Cell projection</keyword>
<evidence type="ECO:0000313" key="2">
    <source>
        <dbReference type="Proteomes" id="UP000265930"/>
    </source>
</evidence>
<sequence length="128" mass="14641">MDVNGIGQNIINTKAYSPNSNVSEYVETNTEVSIPQVEKVETESSTKNETKNKEYSKKDLDNALKKINNFLKGEHTHAEYSYHKEMKTMMIKIIDENTKQVILEVPPEKILDMVASMCRQVGLFDRKA</sequence>
<dbReference type="Pfam" id="PF03646">
    <property type="entry name" value="FlaG"/>
    <property type="match status" value="1"/>
</dbReference>
<dbReference type="Gene3D" id="3.30.160.170">
    <property type="entry name" value="FlaG-like"/>
    <property type="match status" value="1"/>
</dbReference>
<dbReference type="PANTHER" id="PTHR37166">
    <property type="entry name" value="PROTEIN FLAG"/>
    <property type="match status" value="1"/>
</dbReference>
<name>A0A399ITA3_9CLOT</name>
<proteinExistence type="predicted"/>
<dbReference type="SUPFAM" id="SSF160214">
    <property type="entry name" value="FlaG-like"/>
    <property type="match status" value="1"/>
</dbReference>
<reference evidence="1 2" key="1">
    <citation type="submission" date="2018-08" db="EMBL/GenBank/DDBJ databases">
        <title>Genome of Clostridium chromiireducens C1, DSM12136.</title>
        <authorList>
            <person name="Xing M."/>
            <person name="Wei Y."/>
            <person name="Ang E.L."/>
            <person name="Zhao H."/>
            <person name="Zhang Y."/>
        </authorList>
    </citation>
    <scope>NUCLEOTIDE SEQUENCE [LARGE SCALE GENOMIC DNA]</scope>
    <source>
        <strain evidence="1 2">C1</strain>
    </source>
</reference>
<evidence type="ECO:0000313" key="1">
    <source>
        <dbReference type="EMBL" id="RII36200.1"/>
    </source>
</evidence>
<dbReference type="InterPro" id="IPR005186">
    <property type="entry name" value="FlaG"/>
</dbReference>
<organism evidence="1 2">
    <name type="scientific">Clostridium chromiireducens</name>
    <dbReference type="NCBI Taxonomy" id="225345"/>
    <lineage>
        <taxon>Bacteria</taxon>
        <taxon>Bacillati</taxon>
        <taxon>Bacillota</taxon>
        <taxon>Clostridia</taxon>
        <taxon>Eubacteriales</taxon>
        <taxon>Clostridiaceae</taxon>
        <taxon>Clostridium</taxon>
    </lineage>
</organism>
<dbReference type="PANTHER" id="PTHR37166:SF1">
    <property type="entry name" value="PROTEIN FLAG"/>
    <property type="match status" value="1"/>
</dbReference>
<dbReference type="Proteomes" id="UP000265930">
    <property type="component" value="Unassembled WGS sequence"/>
</dbReference>
<dbReference type="AlphaFoldDB" id="A0A399ITA3"/>
<keyword evidence="1" id="KW-0969">Cilium</keyword>
<gene>
    <name evidence="1" type="ORF">D2A34_02145</name>
</gene>
<dbReference type="EMBL" id="QXDJ01000001">
    <property type="protein sequence ID" value="RII36200.1"/>
    <property type="molecule type" value="Genomic_DNA"/>
</dbReference>
<comment type="caution">
    <text evidence="1">The sequence shown here is derived from an EMBL/GenBank/DDBJ whole genome shotgun (WGS) entry which is preliminary data.</text>
</comment>